<comment type="caution">
    <text evidence="2">The sequence shown here is derived from an EMBL/GenBank/DDBJ whole genome shotgun (WGS) entry which is preliminary data.</text>
</comment>
<sequence length="115" mass="13693">MQRHQKRYPAPNPMTWKPPKPVKIKTKKQYTHEKCPGPGTRLGNLFGLRTWYIHKKIRQTGQGYTKKGMPCYKCEHFRRDAEAKKRGRRGECNGTCLWPKCPRYHIGLYREHIRA</sequence>
<name>A0AAN6NIV9_9PEZI</name>
<evidence type="ECO:0000256" key="1">
    <source>
        <dbReference type="SAM" id="MobiDB-lite"/>
    </source>
</evidence>
<proteinExistence type="predicted"/>
<keyword evidence="3" id="KW-1185">Reference proteome</keyword>
<protein>
    <submittedName>
        <fullName evidence="2">Uncharacterized protein</fullName>
    </submittedName>
</protein>
<dbReference type="EMBL" id="MU859605">
    <property type="protein sequence ID" value="KAK3946645.1"/>
    <property type="molecule type" value="Genomic_DNA"/>
</dbReference>
<gene>
    <name evidence="2" type="ORF">QBC32DRAFT_225727</name>
</gene>
<dbReference type="AlphaFoldDB" id="A0AAN6NIV9"/>
<dbReference type="Proteomes" id="UP001303222">
    <property type="component" value="Unassembled WGS sequence"/>
</dbReference>
<organism evidence="2 3">
    <name type="scientific">Pseudoneurospora amorphoporcata</name>
    <dbReference type="NCBI Taxonomy" id="241081"/>
    <lineage>
        <taxon>Eukaryota</taxon>
        <taxon>Fungi</taxon>
        <taxon>Dikarya</taxon>
        <taxon>Ascomycota</taxon>
        <taxon>Pezizomycotina</taxon>
        <taxon>Sordariomycetes</taxon>
        <taxon>Sordariomycetidae</taxon>
        <taxon>Sordariales</taxon>
        <taxon>Sordariaceae</taxon>
        <taxon>Pseudoneurospora</taxon>
    </lineage>
</organism>
<accession>A0AAN6NIV9</accession>
<evidence type="ECO:0000313" key="3">
    <source>
        <dbReference type="Proteomes" id="UP001303222"/>
    </source>
</evidence>
<feature type="region of interest" description="Disordered" evidence="1">
    <location>
        <begin position="1"/>
        <end position="21"/>
    </location>
</feature>
<feature type="compositionally biased region" description="Pro residues" evidence="1">
    <location>
        <begin position="10"/>
        <end position="19"/>
    </location>
</feature>
<reference evidence="2" key="1">
    <citation type="journal article" date="2023" name="Mol. Phylogenet. Evol.">
        <title>Genome-scale phylogeny and comparative genomics of the fungal order Sordariales.</title>
        <authorList>
            <person name="Hensen N."/>
            <person name="Bonometti L."/>
            <person name="Westerberg I."/>
            <person name="Brannstrom I.O."/>
            <person name="Guillou S."/>
            <person name="Cros-Aarteil S."/>
            <person name="Calhoun S."/>
            <person name="Haridas S."/>
            <person name="Kuo A."/>
            <person name="Mondo S."/>
            <person name="Pangilinan J."/>
            <person name="Riley R."/>
            <person name="LaButti K."/>
            <person name="Andreopoulos B."/>
            <person name="Lipzen A."/>
            <person name="Chen C."/>
            <person name="Yan M."/>
            <person name="Daum C."/>
            <person name="Ng V."/>
            <person name="Clum A."/>
            <person name="Steindorff A."/>
            <person name="Ohm R.A."/>
            <person name="Martin F."/>
            <person name="Silar P."/>
            <person name="Natvig D.O."/>
            <person name="Lalanne C."/>
            <person name="Gautier V."/>
            <person name="Ament-Velasquez S.L."/>
            <person name="Kruys A."/>
            <person name="Hutchinson M.I."/>
            <person name="Powell A.J."/>
            <person name="Barry K."/>
            <person name="Miller A.N."/>
            <person name="Grigoriev I.V."/>
            <person name="Debuchy R."/>
            <person name="Gladieux P."/>
            <person name="Hiltunen Thoren M."/>
            <person name="Johannesson H."/>
        </authorList>
    </citation>
    <scope>NUCLEOTIDE SEQUENCE</scope>
    <source>
        <strain evidence="2">CBS 626.80</strain>
    </source>
</reference>
<reference evidence="2" key="2">
    <citation type="submission" date="2023-06" db="EMBL/GenBank/DDBJ databases">
        <authorList>
            <consortium name="Lawrence Berkeley National Laboratory"/>
            <person name="Mondo S.J."/>
            <person name="Hensen N."/>
            <person name="Bonometti L."/>
            <person name="Westerberg I."/>
            <person name="Brannstrom I.O."/>
            <person name="Guillou S."/>
            <person name="Cros-Aarteil S."/>
            <person name="Calhoun S."/>
            <person name="Haridas S."/>
            <person name="Kuo A."/>
            <person name="Pangilinan J."/>
            <person name="Riley R."/>
            <person name="Labutti K."/>
            <person name="Andreopoulos B."/>
            <person name="Lipzen A."/>
            <person name="Chen C."/>
            <person name="Yanf M."/>
            <person name="Daum C."/>
            <person name="Ng V."/>
            <person name="Clum A."/>
            <person name="Steindorff A."/>
            <person name="Ohm R."/>
            <person name="Martin F."/>
            <person name="Silar P."/>
            <person name="Natvig D."/>
            <person name="Lalanne C."/>
            <person name="Gautier V."/>
            <person name="Ament-Velasquez S.L."/>
            <person name="Kruys A."/>
            <person name="Hutchinson M.I."/>
            <person name="Powell A.J."/>
            <person name="Barry K."/>
            <person name="Miller A.N."/>
            <person name="Grigoriev I.V."/>
            <person name="Debuchy R."/>
            <person name="Gladieux P."/>
            <person name="Thoren M.H."/>
            <person name="Johannesson H."/>
        </authorList>
    </citation>
    <scope>NUCLEOTIDE SEQUENCE</scope>
    <source>
        <strain evidence="2">CBS 626.80</strain>
    </source>
</reference>
<evidence type="ECO:0000313" key="2">
    <source>
        <dbReference type="EMBL" id="KAK3946645.1"/>
    </source>
</evidence>